<dbReference type="GO" id="GO:0071034">
    <property type="term" value="P:CUT catabolic process"/>
    <property type="evidence" value="ECO:0007669"/>
    <property type="project" value="TreeGrafter"/>
</dbReference>
<dbReference type="InterPro" id="IPR049469">
    <property type="entry name" value="RRP40_KH-I"/>
</dbReference>
<dbReference type="OrthoDB" id="340500at2759"/>
<dbReference type="Gene3D" id="3.30.1370.10">
    <property type="entry name" value="K Homology domain, type 1"/>
    <property type="match status" value="1"/>
</dbReference>
<dbReference type="InterPro" id="IPR036612">
    <property type="entry name" value="KH_dom_type_1_sf"/>
</dbReference>
<dbReference type="Gene3D" id="2.40.50.140">
    <property type="entry name" value="Nucleic acid-binding proteins"/>
    <property type="match status" value="1"/>
</dbReference>
<dbReference type="GO" id="GO:0003723">
    <property type="term" value="F:RNA binding"/>
    <property type="evidence" value="ECO:0007669"/>
    <property type="project" value="UniProtKB-KW"/>
</dbReference>
<evidence type="ECO:0000313" key="12">
    <source>
        <dbReference type="Proteomes" id="UP000324222"/>
    </source>
</evidence>
<dbReference type="Pfam" id="PF21262">
    <property type="entry name" value="RRP40_S1"/>
    <property type="match status" value="1"/>
</dbReference>
<evidence type="ECO:0000256" key="7">
    <source>
        <dbReference type="ARBA" id="ARBA00022884"/>
    </source>
</evidence>
<sequence length="244" mass="27534">MPRMNSFHIGGRIESLGVVLPGDKVLQLDSEDCTKEIFLGPGLRRHESIVYATRSGPLKKTSQNIYYIDNYQRRYTPLQGQFVVGIVYKKKGDNYIIDIGGSEYALLSLLCFENAPKKARKEMRPGELVFGQLLVAERDMEPELVCLDVCNNAVGIGPLPEGGLMFTVPLHVTREILDPQSTLLKKLSSLVECTVVVGSNGRVWVAAQEQRHMLAIMNCLKLLEVMTKQEAEQNVYRYFKKFLH</sequence>
<evidence type="ECO:0000256" key="9">
    <source>
        <dbReference type="ARBA" id="ARBA00030615"/>
    </source>
</evidence>
<dbReference type="GO" id="GO:0010468">
    <property type="term" value="P:regulation of gene expression"/>
    <property type="evidence" value="ECO:0007669"/>
    <property type="project" value="UniProtKB-ARBA"/>
</dbReference>
<evidence type="ECO:0000256" key="1">
    <source>
        <dbReference type="ARBA" id="ARBA00004496"/>
    </source>
</evidence>
<dbReference type="GO" id="GO:0000176">
    <property type="term" value="C:nuclear exosome (RNase complex)"/>
    <property type="evidence" value="ECO:0007669"/>
    <property type="project" value="TreeGrafter"/>
</dbReference>
<dbReference type="AlphaFoldDB" id="A0A5B7DDZ6"/>
<dbReference type="InterPro" id="IPR012340">
    <property type="entry name" value="NA-bd_OB-fold"/>
</dbReference>
<dbReference type="InterPro" id="IPR004088">
    <property type="entry name" value="KH_dom_type_1"/>
</dbReference>
<proteinExistence type="inferred from homology"/>
<evidence type="ECO:0000256" key="5">
    <source>
        <dbReference type="ARBA" id="ARBA00022552"/>
    </source>
</evidence>
<dbReference type="EMBL" id="VSRR010000785">
    <property type="protein sequence ID" value="MPC19611.1"/>
    <property type="molecule type" value="Genomic_DNA"/>
</dbReference>
<dbReference type="PANTHER" id="PTHR21321">
    <property type="entry name" value="PNAS-3 RELATED"/>
    <property type="match status" value="1"/>
</dbReference>
<dbReference type="SUPFAM" id="SSF110324">
    <property type="entry name" value="Ribosomal L27 protein-like"/>
    <property type="match status" value="1"/>
</dbReference>
<evidence type="ECO:0000256" key="4">
    <source>
        <dbReference type="ARBA" id="ARBA00022490"/>
    </source>
</evidence>
<name>A0A5B7DDZ6_PORTR</name>
<dbReference type="CDD" id="cd22526">
    <property type="entry name" value="KH-I_Rrp40"/>
    <property type="match status" value="1"/>
</dbReference>
<evidence type="ECO:0000256" key="6">
    <source>
        <dbReference type="ARBA" id="ARBA00022835"/>
    </source>
</evidence>
<dbReference type="Pfam" id="PF15985">
    <property type="entry name" value="KH_6"/>
    <property type="match status" value="1"/>
</dbReference>
<evidence type="ECO:0000259" key="10">
    <source>
        <dbReference type="Pfam" id="PF15985"/>
    </source>
</evidence>
<dbReference type="InterPro" id="IPR037319">
    <property type="entry name" value="Rrp40_S1"/>
</dbReference>
<accession>A0A5B7DDZ6</accession>
<dbReference type="GO" id="GO:0000177">
    <property type="term" value="C:cytoplasmic exosome (RNase complex)"/>
    <property type="evidence" value="ECO:0007669"/>
    <property type="project" value="TreeGrafter"/>
</dbReference>
<keyword evidence="7" id="KW-0694">RNA-binding</keyword>
<dbReference type="PANTHER" id="PTHR21321:SF1">
    <property type="entry name" value="EXOSOME COMPLEX COMPONENT RRP40"/>
    <property type="match status" value="1"/>
</dbReference>
<reference evidence="11 12" key="1">
    <citation type="submission" date="2019-05" db="EMBL/GenBank/DDBJ databases">
        <title>Another draft genome of Portunus trituberculatus and its Hox gene families provides insights of decapod evolution.</title>
        <authorList>
            <person name="Jeong J.-H."/>
            <person name="Song I."/>
            <person name="Kim S."/>
            <person name="Choi T."/>
            <person name="Kim D."/>
            <person name="Ryu S."/>
            <person name="Kim W."/>
        </authorList>
    </citation>
    <scope>NUCLEOTIDE SEQUENCE [LARGE SCALE GENOMIC DNA]</scope>
    <source>
        <tissue evidence="11">Muscle</tissue>
    </source>
</reference>
<dbReference type="SUPFAM" id="SSF50249">
    <property type="entry name" value="Nucleic acid-binding proteins"/>
    <property type="match status" value="1"/>
</dbReference>
<keyword evidence="8" id="KW-0539">Nucleus</keyword>
<dbReference type="CDD" id="cd05790">
    <property type="entry name" value="S1_Rrp40"/>
    <property type="match status" value="1"/>
</dbReference>
<dbReference type="GO" id="GO:0071051">
    <property type="term" value="P:poly(A)-dependent snoRNA 3'-end processing"/>
    <property type="evidence" value="ECO:0007669"/>
    <property type="project" value="TreeGrafter"/>
</dbReference>
<dbReference type="GO" id="GO:0034475">
    <property type="term" value="P:U4 snRNA 3'-end processing"/>
    <property type="evidence" value="ECO:0007669"/>
    <property type="project" value="TreeGrafter"/>
</dbReference>
<feature type="domain" description="K Homology" evidence="10">
    <location>
        <begin position="163"/>
        <end position="209"/>
    </location>
</feature>
<dbReference type="Proteomes" id="UP000324222">
    <property type="component" value="Unassembled WGS sequence"/>
</dbReference>
<protein>
    <recommendedName>
        <fullName evidence="9">Ribosomal RNA-processing protein 40</fullName>
    </recommendedName>
</protein>
<keyword evidence="6" id="KW-0271">Exosome</keyword>
<evidence type="ECO:0000256" key="3">
    <source>
        <dbReference type="ARBA" id="ARBA00007841"/>
    </source>
</evidence>
<dbReference type="Gene3D" id="2.40.50.100">
    <property type="match status" value="1"/>
</dbReference>
<dbReference type="InterPro" id="IPR026699">
    <property type="entry name" value="Exosome_RNA_bind1/RRP40/RRP4"/>
</dbReference>
<dbReference type="GO" id="GO:0071038">
    <property type="term" value="P:TRAMP-dependent tRNA surveillance pathway"/>
    <property type="evidence" value="ECO:0007669"/>
    <property type="project" value="TreeGrafter"/>
</dbReference>
<evidence type="ECO:0000313" key="11">
    <source>
        <dbReference type="EMBL" id="MPC19611.1"/>
    </source>
</evidence>
<evidence type="ECO:0000256" key="8">
    <source>
        <dbReference type="ARBA" id="ARBA00023242"/>
    </source>
</evidence>
<dbReference type="GO" id="GO:0000467">
    <property type="term" value="P:exonucleolytic trimming to generate mature 3'-end of 5.8S rRNA from tricistronic rRNA transcript (SSU-rRNA, 5.8S rRNA, LSU-rRNA)"/>
    <property type="evidence" value="ECO:0007669"/>
    <property type="project" value="TreeGrafter"/>
</dbReference>
<comment type="subcellular location">
    <subcellularLocation>
        <location evidence="1">Cytoplasm</location>
    </subcellularLocation>
    <subcellularLocation>
        <location evidence="2">Nucleus</location>
        <location evidence="2">Nucleolus</location>
    </subcellularLocation>
</comment>
<keyword evidence="4" id="KW-0963">Cytoplasm</keyword>
<dbReference type="SUPFAM" id="SSF54791">
    <property type="entry name" value="Eukaryotic type KH-domain (KH-domain type I)"/>
    <property type="match status" value="1"/>
</dbReference>
<keyword evidence="12" id="KW-1185">Reference proteome</keyword>
<comment type="caution">
    <text evidence="11">The sequence shown here is derived from an EMBL/GenBank/DDBJ whole genome shotgun (WGS) entry which is preliminary data.</text>
</comment>
<dbReference type="GO" id="GO:0005730">
    <property type="term" value="C:nucleolus"/>
    <property type="evidence" value="ECO:0007669"/>
    <property type="project" value="UniProtKB-SubCell"/>
</dbReference>
<dbReference type="GO" id="GO:0071035">
    <property type="term" value="P:nuclear polyadenylation-dependent rRNA catabolic process"/>
    <property type="evidence" value="ECO:0007669"/>
    <property type="project" value="TreeGrafter"/>
</dbReference>
<organism evidence="11 12">
    <name type="scientific">Portunus trituberculatus</name>
    <name type="common">Swimming crab</name>
    <name type="synonym">Neptunus trituberculatus</name>
    <dbReference type="NCBI Taxonomy" id="210409"/>
    <lineage>
        <taxon>Eukaryota</taxon>
        <taxon>Metazoa</taxon>
        <taxon>Ecdysozoa</taxon>
        <taxon>Arthropoda</taxon>
        <taxon>Crustacea</taxon>
        <taxon>Multicrustacea</taxon>
        <taxon>Malacostraca</taxon>
        <taxon>Eumalacostraca</taxon>
        <taxon>Eucarida</taxon>
        <taxon>Decapoda</taxon>
        <taxon>Pleocyemata</taxon>
        <taxon>Brachyura</taxon>
        <taxon>Eubrachyura</taxon>
        <taxon>Portunoidea</taxon>
        <taxon>Portunidae</taxon>
        <taxon>Portuninae</taxon>
        <taxon>Portunus</taxon>
    </lineage>
</organism>
<gene>
    <name evidence="11" type="primary">EXOSC3_1</name>
    <name evidence="11" type="ORF">E2C01_012530</name>
</gene>
<comment type="similarity">
    <text evidence="3">Belongs to the RRP40 family.</text>
</comment>
<keyword evidence="5" id="KW-0698">rRNA processing</keyword>
<evidence type="ECO:0000256" key="2">
    <source>
        <dbReference type="ARBA" id="ARBA00004604"/>
    </source>
</evidence>